<reference evidence="2" key="1">
    <citation type="journal article" date="2021" name="PeerJ">
        <title>Extensive microbial diversity within the chicken gut microbiome revealed by metagenomics and culture.</title>
        <authorList>
            <person name="Gilroy R."/>
            <person name="Ravi A."/>
            <person name="Getino M."/>
            <person name="Pursley I."/>
            <person name="Horton D.L."/>
            <person name="Alikhan N.F."/>
            <person name="Baker D."/>
            <person name="Gharbi K."/>
            <person name="Hall N."/>
            <person name="Watson M."/>
            <person name="Adriaenssens E.M."/>
            <person name="Foster-Nyarko E."/>
            <person name="Jarju S."/>
            <person name="Secka A."/>
            <person name="Antonio M."/>
            <person name="Oren A."/>
            <person name="Chaudhuri R.R."/>
            <person name="La Ragione R."/>
            <person name="Hildebrand F."/>
            <person name="Pallen M.J."/>
        </authorList>
    </citation>
    <scope>NUCLEOTIDE SEQUENCE</scope>
    <source>
        <strain evidence="2">5790</strain>
    </source>
</reference>
<feature type="chain" id="PRO_5039481404" evidence="1">
    <location>
        <begin position="27"/>
        <end position="129"/>
    </location>
</feature>
<dbReference type="PROSITE" id="PS51257">
    <property type="entry name" value="PROKAR_LIPOPROTEIN"/>
    <property type="match status" value="1"/>
</dbReference>
<dbReference type="AlphaFoldDB" id="A0A9D1PR01"/>
<evidence type="ECO:0000313" key="3">
    <source>
        <dbReference type="Proteomes" id="UP000824162"/>
    </source>
</evidence>
<comment type="caution">
    <text evidence="2">The sequence shown here is derived from an EMBL/GenBank/DDBJ whole genome shotgun (WGS) entry which is preliminary data.</text>
</comment>
<evidence type="ECO:0000256" key="1">
    <source>
        <dbReference type="SAM" id="SignalP"/>
    </source>
</evidence>
<reference evidence="2" key="2">
    <citation type="submission" date="2021-04" db="EMBL/GenBank/DDBJ databases">
        <authorList>
            <person name="Gilroy R."/>
        </authorList>
    </citation>
    <scope>NUCLEOTIDE SEQUENCE</scope>
    <source>
        <strain evidence="2">5790</strain>
    </source>
</reference>
<dbReference type="Proteomes" id="UP000824162">
    <property type="component" value="Unassembled WGS sequence"/>
</dbReference>
<proteinExistence type="predicted"/>
<evidence type="ECO:0000313" key="2">
    <source>
        <dbReference type="EMBL" id="HIV86317.1"/>
    </source>
</evidence>
<sequence>MNLSKFKKVVIGIVSAAVSVSCAAYAAGEAMGETVYQRAVMVDKKLDDIGAKQRGLSQSDIDELSVLIDDFTASLGELGSESVQLPLDISWKIDFVIFHADFRGLDMSGFNSSYAELNKTLALLLSAAA</sequence>
<dbReference type="EMBL" id="DXIJ01000123">
    <property type="protein sequence ID" value="HIV86317.1"/>
    <property type="molecule type" value="Genomic_DNA"/>
</dbReference>
<gene>
    <name evidence="2" type="ORF">H9900_05875</name>
</gene>
<name>A0A9D1PR01_9FIRM</name>
<accession>A0A9D1PR01</accession>
<feature type="signal peptide" evidence="1">
    <location>
        <begin position="1"/>
        <end position="26"/>
    </location>
</feature>
<keyword evidence="1" id="KW-0732">Signal</keyword>
<organism evidence="2 3">
    <name type="scientific">Candidatus Monoglobus merdigallinarum</name>
    <dbReference type="NCBI Taxonomy" id="2838698"/>
    <lineage>
        <taxon>Bacteria</taxon>
        <taxon>Bacillati</taxon>
        <taxon>Bacillota</taxon>
        <taxon>Clostridia</taxon>
        <taxon>Monoglobales</taxon>
        <taxon>Monoglobaceae</taxon>
        <taxon>Monoglobus</taxon>
    </lineage>
</organism>
<protein>
    <submittedName>
        <fullName evidence="2">Uncharacterized protein</fullName>
    </submittedName>
</protein>